<dbReference type="OrthoDB" id="5118571at2"/>
<dbReference type="AlphaFoldDB" id="A0A3E0VJL3"/>
<sequence length="103" mass="11461">MLASRTSATTSNPWAEAAYAVPLRVDRSRAPLYRLANVGHEPLEGLTFSLLGSGVMNTGTPRRLDVGATLEVTIRGEDLARRSVLVVRWFRPTGEEYLWRVSF</sequence>
<dbReference type="RefSeq" id="WP_116415063.1">
    <property type="nucleotide sequence ID" value="NZ_NBWZ01000001.1"/>
</dbReference>
<organism evidence="1 2">
    <name type="scientific">Subtercola boreus</name>
    <dbReference type="NCBI Taxonomy" id="120213"/>
    <lineage>
        <taxon>Bacteria</taxon>
        <taxon>Bacillati</taxon>
        <taxon>Actinomycetota</taxon>
        <taxon>Actinomycetes</taxon>
        <taxon>Micrococcales</taxon>
        <taxon>Microbacteriaceae</taxon>
        <taxon>Subtercola</taxon>
    </lineage>
</organism>
<dbReference type="EMBL" id="NBWZ01000001">
    <property type="protein sequence ID" value="RFA09678.1"/>
    <property type="molecule type" value="Genomic_DNA"/>
</dbReference>
<comment type="caution">
    <text evidence="1">The sequence shown here is derived from an EMBL/GenBank/DDBJ whole genome shotgun (WGS) entry which is preliminary data.</text>
</comment>
<proteinExistence type="predicted"/>
<protein>
    <submittedName>
        <fullName evidence="1">Uncharacterized protein</fullName>
    </submittedName>
</protein>
<accession>A0A3E0VJL3</accession>
<keyword evidence="2" id="KW-1185">Reference proteome</keyword>
<evidence type="ECO:0000313" key="1">
    <source>
        <dbReference type="EMBL" id="RFA09678.1"/>
    </source>
</evidence>
<name>A0A3E0VJL3_9MICO</name>
<gene>
    <name evidence="1" type="ORF">B7R54_10975</name>
</gene>
<reference evidence="1 2" key="1">
    <citation type="submission" date="2017-04" db="EMBL/GenBank/DDBJ databases">
        <title>Comparative genome analysis of Subtercola boreus.</title>
        <authorList>
            <person name="Cho Y.-J."/>
            <person name="Cho A."/>
            <person name="Kim O.-S."/>
            <person name="Lee J.-I."/>
        </authorList>
    </citation>
    <scope>NUCLEOTIDE SEQUENCE [LARGE SCALE GENOMIC DNA]</scope>
    <source>
        <strain evidence="1 2">K300</strain>
    </source>
</reference>
<dbReference type="Proteomes" id="UP000256486">
    <property type="component" value="Unassembled WGS sequence"/>
</dbReference>
<evidence type="ECO:0000313" key="2">
    <source>
        <dbReference type="Proteomes" id="UP000256486"/>
    </source>
</evidence>